<evidence type="ECO:0000313" key="3">
    <source>
        <dbReference type="Proteomes" id="UP001499854"/>
    </source>
</evidence>
<feature type="region of interest" description="Disordered" evidence="1">
    <location>
        <begin position="35"/>
        <end position="101"/>
    </location>
</feature>
<organism evidence="2 3">
    <name type="scientific">Catenulispora subtropica</name>
    <dbReference type="NCBI Taxonomy" id="450798"/>
    <lineage>
        <taxon>Bacteria</taxon>
        <taxon>Bacillati</taxon>
        <taxon>Actinomycetota</taxon>
        <taxon>Actinomycetes</taxon>
        <taxon>Catenulisporales</taxon>
        <taxon>Catenulisporaceae</taxon>
        <taxon>Catenulispora</taxon>
    </lineage>
</organism>
<evidence type="ECO:0008006" key="4">
    <source>
        <dbReference type="Google" id="ProtNLM"/>
    </source>
</evidence>
<evidence type="ECO:0000313" key="2">
    <source>
        <dbReference type="EMBL" id="GAA1960723.1"/>
    </source>
</evidence>
<proteinExistence type="predicted"/>
<name>A0ABP5CFU1_9ACTN</name>
<protein>
    <recommendedName>
        <fullName evidence="4">Lipoprotein</fullName>
    </recommendedName>
</protein>
<sequence length="201" mass="19604">MPARFRSPVALAAVCVSGTLALGIAGCASEGVVGGGAPGNSLSLPGTSAPTGPGSSGASASGRPSDSAPSSNPGATTPESSSAAAPSSSSAQPADPSALASSLKKLDELWTDPGCKLGLRGFGNYLTAAQESPAKGDDAIPAAIRDLRAGATSSKRPDATLAMNNMTKDLQAMADAAKAGQTPDKGKLSTDWQIMGNACMG</sequence>
<gene>
    <name evidence="2" type="ORF">GCM10009838_16520</name>
</gene>
<feature type="compositionally biased region" description="Low complexity" evidence="1">
    <location>
        <begin position="43"/>
        <end position="71"/>
    </location>
</feature>
<dbReference type="PROSITE" id="PS51257">
    <property type="entry name" value="PROKAR_LIPOPROTEIN"/>
    <property type="match status" value="1"/>
</dbReference>
<dbReference type="Proteomes" id="UP001499854">
    <property type="component" value="Unassembled WGS sequence"/>
</dbReference>
<dbReference type="EMBL" id="BAAAQM010000006">
    <property type="protein sequence ID" value="GAA1960723.1"/>
    <property type="molecule type" value="Genomic_DNA"/>
</dbReference>
<keyword evidence="3" id="KW-1185">Reference proteome</keyword>
<dbReference type="RefSeq" id="WP_344656336.1">
    <property type="nucleotide sequence ID" value="NZ_BAAAQM010000006.1"/>
</dbReference>
<accession>A0ABP5CFU1</accession>
<evidence type="ECO:0000256" key="1">
    <source>
        <dbReference type="SAM" id="MobiDB-lite"/>
    </source>
</evidence>
<reference evidence="3" key="1">
    <citation type="journal article" date="2019" name="Int. J. Syst. Evol. Microbiol.">
        <title>The Global Catalogue of Microorganisms (GCM) 10K type strain sequencing project: providing services to taxonomists for standard genome sequencing and annotation.</title>
        <authorList>
            <consortium name="The Broad Institute Genomics Platform"/>
            <consortium name="The Broad Institute Genome Sequencing Center for Infectious Disease"/>
            <person name="Wu L."/>
            <person name="Ma J."/>
        </authorList>
    </citation>
    <scope>NUCLEOTIDE SEQUENCE [LARGE SCALE GENOMIC DNA]</scope>
    <source>
        <strain evidence="3">JCM 16013</strain>
    </source>
</reference>
<feature type="compositionally biased region" description="Low complexity" evidence="1">
    <location>
        <begin position="80"/>
        <end position="101"/>
    </location>
</feature>
<comment type="caution">
    <text evidence="2">The sequence shown here is derived from an EMBL/GenBank/DDBJ whole genome shotgun (WGS) entry which is preliminary data.</text>
</comment>